<dbReference type="Gene3D" id="2.10.70.10">
    <property type="entry name" value="Complement Module, domain 1"/>
    <property type="match status" value="1"/>
</dbReference>
<reference evidence="3" key="1">
    <citation type="journal article" date="2019" name="bioRxiv">
        <title>The Genome of the Zebra Mussel, Dreissena polymorpha: A Resource for Invasive Species Research.</title>
        <authorList>
            <person name="McCartney M.A."/>
            <person name="Auch B."/>
            <person name="Kono T."/>
            <person name="Mallez S."/>
            <person name="Zhang Y."/>
            <person name="Obille A."/>
            <person name="Becker A."/>
            <person name="Abrahante J.E."/>
            <person name="Garbe J."/>
            <person name="Badalamenti J.P."/>
            <person name="Herman A."/>
            <person name="Mangelson H."/>
            <person name="Liachko I."/>
            <person name="Sullivan S."/>
            <person name="Sone E.D."/>
            <person name="Koren S."/>
            <person name="Silverstein K.A.T."/>
            <person name="Beckman K.B."/>
            <person name="Gohl D.M."/>
        </authorList>
    </citation>
    <scope>NUCLEOTIDE SEQUENCE</scope>
    <source>
        <strain evidence="3">Duluth1</strain>
        <tissue evidence="3">Whole animal</tissue>
    </source>
</reference>
<dbReference type="CDD" id="cd00033">
    <property type="entry name" value="CCP"/>
    <property type="match status" value="1"/>
</dbReference>
<reference evidence="3" key="2">
    <citation type="submission" date="2020-11" db="EMBL/GenBank/DDBJ databases">
        <authorList>
            <person name="McCartney M.A."/>
            <person name="Auch B."/>
            <person name="Kono T."/>
            <person name="Mallez S."/>
            <person name="Becker A."/>
            <person name="Gohl D.M."/>
            <person name="Silverstein K.A.T."/>
            <person name="Koren S."/>
            <person name="Bechman K.B."/>
            <person name="Herman A."/>
            <person name="Abrahante J.E."/>
            <person name="Garbe J."/>
        </authorList>
    </citation>
    <scope>NUCLEOTIDE SEQUENCE</scope>
    <source>
        <strain evidence="3">Duluth1</strain>
        <tissue evidence="3">Whole animal</tissue>
    </source>
</reference>
<dbReference type="Pfam" id="PF00084">
    <property type="entry name" value="Sushi"/>
    <property type="match status" value="1"/>
</dbReference>
<protein>
    <recommendedName>
        <fullName evidence="2">Sushi domain-containing protein</fullName>
    </recommendedName>
</protein>
<comment type="caution">
    <text evidence="3">The sequence shown here is derived from an EMBL/GenBank/DDBJ whole genome shotgun (WGS) entry which is preliminary data.</text>
</comment>
<evidence type="ECO:0000313" key="3">
    <source>
        <dbReference type="EMBL" id="KAH3840893.1"/>
    </source>
</evidence>
<proteinExistence type="predicted"/>
<accession>A0A9D4KJA0</accession>
<keyword evidence="1" id="KW-1015">Disulfide bond</keyword>
<dbReference type="SMART" id="SM00032">
    <property type="entry name" value="CCP"/>
    <property type="match status" value="1"/>
</dbReference>
<name>A0A9D4KJA0_DREPO</name>
<dbReference type="InterPro" id="IPR035976">
    <property type="entry name" value="Sushi/SCR/CCP_sf"/>
</dbReference>
<organism evidence="3 4">
    <name type="scientific">Dreissena polymorpha</name>
    <name type="common">Zebra mussel</name>
    <name type="synonym">Mytilus polymorpha</name>
    <dbReference type="NCBI Taxonomy" id="45954"/>
    <lineage>
        <taxon>Eukaryota</taxon>
        <taxon>Metazoa</taxon>
        <taxon>Spiralia</taxon>
        <taxon>Lophotrochozoa</taxon>
        <taxon>Mollusca</taxon>
        <taxon>Bivalvia</taxon>
        <taxon>Autobranchia</taxon>
        <taxon>Heteroconchia</taxon>
        <taxon>Euheterodonta</taxon>
        <taxon>Imparidentia</taxon>
        <taxon>Neoheterodontei</taxon>
        <taxon>Myida</taxon>
        <taxon>Dreissenoidea</taxon>
        <taxon>Dreissenidae</taxon>
        <taxon>Dreissena</taxon>
    </lineage>
</organism>
<evidence type="ECO:0000256" key="1">
    <source>
        <dbReference type="ARBA" id="ARBA00023157"/>
    </source>
</evidence>
<keyword evidence="4" id="KW-1185">Reference proteome</keyword>
<dbReference type="AlphaFoldDB" id="A0A9D4KJA0"/>
<dbReference type="InterPro" id="IPR000436">
    <property type="entry name" value="Sushi_SCR_CCP_dom"/>
</dbReference>
<dbReference type="Proteomes" id="UP000828390">
    <property type="component" value="Unassembled WGS sequence"/>
</dbReference>
<feature type="domain" description="Sushi" evidence="2">
    <location>
        <begin position="8"/>
        <end position="59"/>
    </location>
</feature>
<dbReference type="EMBL" id="JAIWYP010000004">
    <property type="protein sequence ID" value="KAH3840893.1"/>
    <property type="molecule type" value="Genomic_DNA"/>
</dbReference>
<gene>
    <name evidence="3" type="ORF">DPMN_114351</name>
</gene>
<dbReference type="SUPFAM" id="SSF57535">
    <property type="entry name" value="Complement control module/SCR domain"/>
    <property type="match status" value="1"/>
</dbReference>
<evidence type="ECO:0000259" key="2">
    <source>
        <dbReference type="SMART" id="SM00032"/>
    </source>
</evidence>
<evidence type="ECO:0000313" key="4">
    <source>
        <dbReference type="Proteomes" id="UP000828390"/>
    </source>
</evidence>
<sequence length="80" mass="9049">MMFILDQCSQLAVPFNGDQTVSSDGLTTVATFRCNVNHTLMGRSTSSCLQNGSWSTPEPHLWYNIHPIKTQLWYTLRSIT</sequence>